<feature type="compositionally biased region" description="Low complexity" evidence="1">
    <location>
        <begin position="106"/>
        <end position="162"/>
    </location>
</feature>
<accession>A0A9P6UIE4</accession>
<comment type="caution">
    <text evidence="2">The sequence shown here is derived from an EMBL/GenBank/DDBJ whole genome shotgun (WGS) entry which is preliminary data.</text>
</comment>
<feature type="compositionally biased region" description="Basic and acidic residues" evidence="1">
    <location>
        <begin position="236"/>
        <end position="246"/>
    </location>
</feature>
<evidence type="ECO:0000313" key="2">
    <source>
        <dbReference type="EMBL" id="KAG0301971.1"/>
    </source>
</evidence>
<feature type="compositionally biased region" description="Basic residues" evidence="1">
    <location>
        <begin position="335"/>
        <end position="364"/>
    </location>
</feature>
<proteinExistence type="predicted"/>
<feature type="compositionally biased region" description="Polar residues" evidence="1">
    <location>
        <begin position="17"/>
        <end position="40"/>
    </location>
</feature>
<feature type="region of interest" description="Disordered" evidence="1">
    <location>
        <begin position="92"/>
        <end position="174"/>
    </location>
</feature>
<sequence length="531" mass="58081">MTPVLENPVVKPAGTVEVNSAASTNHQEGQSSGVPASEAQQITATNPGTGTTQQQQEKREDILLMGYPDVETNVNTKFHGWEIAQDPCYPSGSVSHESAFKTGCHNNDNNNDNPGSDETNSDSSSTSTKASTSSGTTTASSRGFAASAASTASESEPSQESAVEQKATEESDIAAQSRVPRITLELDDWLIDHPGGRYYFTNGEKDPWKELTLASSRALEFLSRPKVGSWSGSISDSKDVGADDKKRSRKRVTSKQHSTVPEGPLESAELPESSLQTSIETGQGGERSSIRLVPQDATDDKQDDDPEVVSKEFLSPASPIDATSTSSQHRDSYSHKGKRRHRHHYHRPRHHQHKHHHRRRKRLPKNTACTQSIVDPCQFIPSPTPSSRGRGDIDTTLSQSKLSGQDEDVAGVNSSSGSDGATGVLVEVEIEVDEPEKEDEGGGTLAGNSQIIEDEYGDRTVMRIISDASHCQDILYESSDLNSVQLRTEREHVLKTFVRWIEIDDRRQQRALERRQKQQLQCSDVNVSTAS</sequence>
<keyword evidence="3" id="KW-1185">Reference proteome</keyword>
<evidence type="ECO:0000256" key="1">
    <source>
        <dbReference type="SAM" id="MobiDB-lite"/>
    </source>
</evidence>
<protein>
    <submittedName>
        <fullName evidence="2">Uncharacterized protein</fullName>
    </submittedName>
</protein>
<evidence type="ECO:0000313" key="3">
    <source>
        <dbReference type="Proteomes" id="UP000823405"/>
    </source>
</evidence>
<dbReference type="AlphaFoldDB" id="A0A9P6UIE4"/>
<reference evidence="2" key="1">
    <citation type="journal article" date="2020" name="Fungal Divers.">
        <title>Resolving the Mortierellaceae phylogeny through synthesis of multi-gene phylogenetics and phylogenomics.</title>
        <authorList>
            <person name="Vandepol N."/>
            <person name="Liber J."/>
            <person name="Desiro A."/>
            <person name="Na H."/>
            <person name="Kennedy M."/>
            <person name="Barry K."/>
            <person name="Grigoriev I.V."/>
            <person name="Miller A.N."/>
            <person name="O'Donnell K."/>
            <person name="Stajich J.E."/>
            <person name="Bonito G."/>
        </authorList>
    </citation>
    <scope>NUCLEOTIDE SEQUENCE</scope>
    <source>
        <strain evidence="2">NVP60</strain>
    </source>
</reference>
<gene>
    <name evidence="2" type="ORF">BGZ97_002539</name>
</gene>
<dbReference type="OrthoDB" id="10678063at2759"/>
<feature type="region of interest" description="Disordered" evidence="1">
    <location>
        <begin position="225"/>
        <end position="420"/>
    </location>
</feature>
<feature type="compositionally biased region" description="Low complexity" evidence="1">
    <location>
        <begin position="41"/>
        <end position="55"/>
    </location>
</feature>
<dbReference type="EMBL" id="JAAAIN010001561">
    <property type="protein sequence ID" value="KAG0301971.1"/>
    <property type="molecule type" value="Genomic_DNA"/>
</dbReference>
<name>A0A9P6UIE4_9FUNG</name>
<feature type="region of interest" description="Disordered" evidence="1">
    <location>
        <begin position="1"/>
        <end position="57"/>
    </location>
</feature>
<dbReference type="Proteomes" id="UP000823405">
    <property type="component" value="Unassembled WGS sequence"/>
</dbReference>
<organism evidence="2 3">
    <name type="scientific">Linnemannia gamsii</name>
    <dbReference type="NCBI Taxonomy" id="64522"/>
    <lineage>
        <taxon>Eukaryota</taxon>
        <taxon>Fungi</taxon>
        <taxon>Fungi incertae sedis</taxon>
        <taxon>Mucoromycota</taxon>
        <taxon>Mortierellomycotina</taxon>
        <taxon>Mortierellomycetes</taxon>
        <taxon>Mortierellales</taxon>
        <taxon>Mortierellaceae</taxon>
        <taxon>Linnemannia</taxon>
    </lineage>
</organism>